<dbReference type="PIRSF" id="PIRSF017082">
    <property type="entry name" value="YflP"/>
    <property type="match status" value="1"/>
</dbReference>
<evidence type="ECO:0000313" key="2">
    <source>
        <dbReference type="EMBL" id="GAA4343481.1"/>
    </source>
</evidence>
<organism evidence="2 3">
    <name type="scientific">Pigmentiphaga soli</name>
    <dbReference type="NCBI Taxonomy" id="1007095"/>
    <lineage>
        <taxon>Bacteria</taxon>
        <taxon>Pseudomonadati</taxon>
        <taxon>Pseudomonadota</taxon>
        <taxon>Betaproteobacteria</taxon>
        <taxon>Burkholderiales</taxon>
        <taxon>Alcaligenaceae</taxon>
        <taxon>Pigmentiphaga</taxon>
    </lineage>
</organism>
<name>A0ABP8HS25_9BURK</name>
<gene>
    <name evidence="2" type="ORF">GCM10023144_46490</name>
</gene>
<dbReference type="Pfam" id="PF03401">
    <property type="entry name" value="TctC"/>
    <property type="match status" value="1"/>
</dbReference>
<sequence length="323" mass="34376">MDRRNFLLSAAIGGLASSAARAQGESFPTRPLRLVVPFPPGGAVDVNARMLARAVEPILGQPVVVDNRGGANGIIAYDMVAKSQPDGYTLLHTSIGIVLNPSIYKKLPYDTVRDFLPITDALVGQGAVLVINPKLPARNLREFIEYAKTHPSSYGSPGVGNSMHLIGNAFDQKAGTHMQHVPYKGAGPALNGLVAGDIQAMFVPAAVAAPYLKNGQLRAVGYSTSKRLDIIPDVPTIDEAGVPGFDMSTGWHSWFAPAGTPAPVIDRIYGALRTALAQDSVRDYFIKSGYVPTAHPPSEFKQIFMHDLATWGAVAKAANIQPD</sequence>
<dbReference type="RefSeq" id="WP_345252336.1">
    <property type="nucleotide sequence ID" value="NZ_BAABFO010000039.1"/>
</dbReference>
<dbReference type="InterPro" id="IPR005064">
    <property type="entry name" value="BUG"/>
</dbReference>
<dbReference type="CDD" id="cd07012">
    <property type="entry name" value="PBP2_Bug_TTT"/>
    <property type="match status" value="1"/>
</dbReference>
<dbReference type="Gene3D" id="3.40.190.10">
    <property type="entry name" value="Periplasmic binding protein-like II"/>
    <property type="match status" value="1"/>
</dbReference>
<dbReference type="InterPro" id="IPR042100">
    <property type="entry name" value="Bug_dom1"/>
</dbReference>
<comment type="caution">
    <text evidence="2">The sequence shown here is derived from an EMBL/GenBank/DDBJ whole genome shotgun (WGS) entry which is preliminary data.</text>
</comment>
<dbReference type="SUPFAM" id="SSF53850">
    <property type="entry name" value="Periplasmic binding protein-like II"/>
    <property type="match status" value="1"/>
</dbReference>
<protein>
    <submittedName>
        <fullName evidence="2">Tripartite tricarboxylate transporter substrate binding protein</fullName>
    </submittedName>
</protein>
<keyword evidence="3" id="KW-1185">Reference proteome</keyword>
<evidence type="ECO:0000256" key="1">
    <source>
        <dbReference type="ARBA" id="ARBA00006987"/>
    </source>
</evidence>
<dbReference type="PANTHER" id="PTHR42928">
    <property type="entry name" value="TRICARBOXYLATE-BINDING PROTEIN"/>
    <property type="match status" value="1"/>
</dbReference>
<dbReference type="EMBL" id="BAABFO010000039">
    <property type="protein sequence ID" value="GAA4343481.1"/>
    <property type="molecule type" value="Genomic_DNA"/>
</dbReference>
<dbReference type="Gene3D" id="3.40.190.150">
    <property type="entry name" value="Bordetella uptake gene, domain 1"/>
    <property type="match status" value="1"/>
</dbReference>
<dbReference type="PANTHER" id="PTHR42928:SF5">
    <property type="entry name" value="BLR1237 PROTEIN"/>
    <property type="match status" value="1"/>
</dbReference>
<dbReference type="Proteomes" id="UP001501671">
    <property type="component" value="Unassembled WGS sequence"/>
</dbReference>
<evidence type="ECO:0000313" key="3">
    <source>
        <dbReference type="Proteomes" id="UP001501671"/>
    </source>
</evidence>
<comment type="similarity">
    <text evidence="1">Belongs to the UPF0065 (bug) family.</text>
</comment>
<reference evidence="3" key="1">
    <citation type="journal article" date="2019" name="Int. J. Syst. Evol. Microbiol.">
        <title>The Global Catalogue of Microorganisms (GCM) 10K type strain sequencing project: providing services to taxonomists for standard genome sequencing and annotation.</title>
        <authorList>
            <consortium name="The Broad Institute Genomics Platform"/>
            <consortium name="The Broad Institute Genome Sequencing Center for Infectious Disease"/>
            <person name="Wu L."/>
            <person name="Ma J."/>
        </authorList>
    </citation>
    <scope>NUCLEOTIDE SEQUENCE [LARGE SCALE GENOMIC DNA]</scope>
    <source>
        <strain evidence="3">JCM 17666</strain>
    </source>
</reference>
<accession>A0ABP8HS25</accession>
<proteinExistence type="inferred from homology"/>